<name>A0A381NJG1_9ZZZZ</name>
<dbReference type="AlphaFoldDB" id="A0A381NJG1"/>
<protein>
    <submittedName>
        <fullName evidence="1">Uncharacterized protein</fullName>
    </submittedName>
</protein>
<accession>A0A381NJG1</accession>
<evidence type="ECO:0000313" key="1">
    <source>
        <dbReference type="EMBL" id="SUZ54254.1"/>
    </source>
</evidence>
<organism evidence="1">
    <name type="scientific">marine metagenome</name>
    <dbReference type="NCBI Taxonomy" id="408172"/>
    <lineage>
        <taxon>unclassified sequences</taxon>
        <taxon>metagenomes</taxon>
        <taxon>ecological metagenomes</taxon>
    </lineage>
</organism>
<gene>
    <name evidence="1" type="ORF">METZ01_LOCUS7108</name>
</gene>
<proteinExistence type="predicted"/>
<dbReference type="EMBL" id="UINC01000377">
    <property type="protein sequence ID" value="SUZ54254.1"/>
    <property type="molecule type" value="Genomic_DNA"/>
</dbReference>
<reference evidence="1" key="1">
    <citation type="submission" date="2018-05" db="EMBL/GenBank/DDBJ databases">
        <authorList>
            <person name="Lanie J.A."/>
            <person name="Ng W.-L."/>
            <person name="Kazmierczak K.M."/>
            <person name="Andrzejewski T.M."/>
            <person name="Davidsen T.M."/>
            <person name="Wayne K.J."/>
            <person name="Tettelin H."/>
            <person name="Glass J.I."/>
            <person name="Rusch D."/>
            <person name="Podicherti R."/>
            <person name="Tsui H.-C.T."/>
            <person name="Winkler M.E."/>
        </authorList>
    </citation>
    <scope>NUCLEOTIDE SEQUENCE</scope>
</reference>
<sequence length="111" mass="13001">MNVLDGIKAFDGEDADMSRIFWRDGRVHQNITHAVHPDSISGMHCWHQKVRLEKAHPGDCYGDLLVDTEQSFQVYKDWLENFRSALGAEGLRRPLWFKRPLKSVLEKFYLK</sequence>